<evidence type="ECO:0000313" key="5">
    <source>
        <dbReference type="Proteomes" id="UP000001880"/>
    </source>
</evidence>
<dbReference type="HOGENOM" id="CLU_933265_0_0_7"/>
<dbReference type="EMBL" id="CP001804">
    <property type="protein sequence ID" value="ACY17654.1"/>
    <property type="molecule type" value="Genomic_DNA"/>
</dbReference>
<keyword evidence="5" id="KW-1185">Reference proteome</keyword>
<evidence type="ECO:0000256" key="2">
    <source>
        <dbReference type="ARBA" id="ARBA00012171"/>
    </source>
</evidence>
<dbReference type="GO" id="GO:0016990">
    <property type="term" value="F:arginine deiminase activity"/>
    <property type="evidence" value="ECO:0007669"/>
    <property type="project" value="UniProtKB-EC"/>
</dbReference>
<dbReference type="AlphaFoldDB" id="D0LWK4"/>
<proteinExistence type="predicted"/>
<sequence length="305" mass="32793">MSYPPATWRIRGAKNFRSTTRKPTNPRAAGREWLALADAIERAGARVAVMPPADLEPPLTGMVYTANAGALFPDGFLVSRMWASHRDTEAEHVSAAMEALGVPVRQAEHVWEGQADICTLPGNRYILTYGVRSVPESAAEVRARLPEGARVLEVEIREPYFHGDTCMASLATPKGPVLLLCHEAIVSPSLDEIAAFAEGVEVLRVSEADTLAYACNALAVGTHWLAPRGLSEDCKQAIAARGLEVVELELSELFGKGGGGPRCMVNELDLLAPAPELPEAYALAAQRQRLGELIDGYPESAERSG</sequence>
<dbReference type="Gene3D" id="3.75.10.10">
    <property type="entry name" value="L-arginine/glycine Amidinotransferase, Chain A"/>
    <property type="match status" value="1"/>
</dbReference>
<organism evidence="4 5">
    <name type="scientific">Haliangium ochraceum (strain DSM 14365 / JCM 11303 / SMP-2)</name>
    <dbReference type="NCBI Taxonomy" id="502025"/>
    <lineage>
        <taxon>Bacteria</taxon>
        <taxon>Pseudomonadati</taxon>
        <taxon>Myxococcota</taxon>
        <taxon>Polyangia</taxon>
        <taxon>Haliangiales</taxon>
        <taxon>Kofleriaceae</taxon>
        <taxon>Haliangium</taxon>
    </lineage>
</organism>
<name>D0LWK4_HALO1</name>
<comment type="catalytic activity">
    <reaction evidence="3">
        <text>L-arginine + H2O = L-citrulline + NH4(+)</text>
        <dbReference type="Rhea" id="RHEA:19597"/>
        <dbReference type="ChEBI" id="CHEBI:15377"/>
        <dbReference type="ChEBI" id="CHEBI:28938"/>
        <dbReference type="ChEBI" id="CHEBI:32682"/>
        <dbReference type="ChEBI" id="CHEBI:57743"/>
        <dbReference type="EC" id="3.5.3.6"/>
    </reaction>
</comment>
<dbReference type="EC" id="3.5.3.6" evidence="2"/>
<dbReference type="GO" id="GO:0019546">
    <property type="term" value="P:L-arginine deiminase pathway"/>
    <property type="evidence" value="ECO:0007669"/>
    <property type="project" value="TreeGrafter"/>
</dbReference>
<dbReference type="GO" id="GO:0016740">
    <property type="term" value="F:transferase activity"/>
    <property type="evidence" value="ECO:0007669"/>
    <property type="project" value="UniProtKB-KW"/>
</dbReference>
<dbReference type="PANTHER" id="PTHR47271:SF2">
    <property type="entry name" value="ARGININE DEIMINASE"/>
    <property type="match status" value="1"/>
</dbReference>
<comment type="pathway">
    <text evidence="1">Amino-acid degradation; L-arginine degradation via ADI pathway; carbamoyl phosphate from L-arginine: step 1/2.</text>
</comment>
<dbReference type="PANTHER" id="PTHR47271">
    <property type="entry name" value="ARGININE DEIMINASE"/>
    <property type="match status" value="1"/>
</dbReference>
<dbReference type="KEGG" id="hoh:Hoch_5166"/>
<dbReference type="Pfam" id="PF19420">
    <property type="entry name" value="DDAH_eukar"/>
    <property type="match status" value="1"/>
</dbReference>
<dbReference type="eggNOG" id="COG1834">
    <property type="taxonomic scope" value="Bacteria"/>
</dbReference>
<dbReference type="STRING" id="502025.Hoch_5166"/>
<evidence type="ECO:0000313" key="4">
    <source>
        <dbReference type="EMBL" id="ACY17654.1"/>
    </source>
</evidence>
<accession>D0LWK4</accession>
<gene>
    <name evidence="4" type="ordered locus">Hoch_5166</name>
</gene>
<dbReference type="RefSeq" id="WP_012830246.1">
    <property type="nucleotide sequence ID" value="NC_013440.1"/>
</dbReference>
<dbReference type="SUPFAM" id="SSF55909">
    <property type="entry name" value="Pentein"/>
    <property type="match status" value="1"/>
</dbReference>
<dbReference type="Proteomes" id="UP000001880">
    <property type="component" value="Chromosome"/>
</dbReference>
<keyword evidence="4" id="KW-0808">Transferase</keyword>
<evidence type="ECO:0000256" key="1">
    <source>
        <dbReference type="ARBA" id="ARBA00005213"/>
    </source>
</evidence>
<evidence type="ECO:0000256" key="3">
    <source>
        <dbReference type="ARBA" id="ARBA00049429"/>
    </source>
</evidence>
<reference evidence="4 5" key="1">
    <citation type="journal article" date="2010" name="Stand. Genomic Sci.">
        <title>Complete genome sequence of Haliangium ochraceum type strain (SMP-2).</title>
        <authorList>
            <consortium name="US DOE Joint Genome Institute (JGI-PGF)"/>
            <person name="Ivanova N."/>
            <person name="Daum C."/>
            <person name="Lang E."/>
            <person name="Abt B."/>
            <person name="Kopitz M."/>
            <person name="Saunders E."/>
            <person name="Lapidus A."/>
            <person name="Lucas S."/>
            <person name="Glavina Del Rio T."/>
            <person name="Nolan M."/>
            <person name="Tice H."/>
            <person name="Copeland A."/>
            <person name="Cheng J.F."/>
            <person name="Chen F."/>
            <person name="Bruce D."/>
            <person name="Goodwin L."/>
            <person name="Pitluck S."/>
            <person name="Mavromatis K."/>
            <person name="Pati A."/>
            <person name="Mikhailova N."/>
            <person name="Chen A."/>
            <person name="Palaniappan K."/>
            <person name="Land M."/>
            <person name="Hauser L."/>
            <person name="Chang Y.J."/>
            <person name="Jeffries C.D."/>
            <person name="Detter J.C."/>
            <person name="Brettin T."/>
            <person name="Rohde M."/>
            <person name="Goker M."/>
            <person name="Bristow J."/>
            <person name="Markowitz V."/>
            <person name="Eisen J.A."/>
            <person name="Hugenholtz P."/>
            <person name="Kyrpides N.C."/>
            <person name="Klenk H.P."/>
        </authorList>
    </citation>
    <scope>NUCLEOTIDE SEQUENCE [LARGE SCALE GENOMIC DNA]</scope>
    <source>
        <strain evidence="5">DSM 14365 / CIP 107738 / JCM 11303 / AJ 13395 / SMP-2</strain>
    </source>
</reference>
<protein>
    <recommendedName>
        <fullName evidence="2">arginine deiminase</fullName>
        <ecNumber evidence="2">3.5.3.6</ecNumber>
    </recommendedName>
</protein>